<dbReference type="InterPro" id="IPR000757">
    <property type="entry name" value="Beta-glucanase-like"/>
</dbReference>
<feature type="signal peptide" evidence="1">
    <location>
        <begin position="1"/>
        <end position="18"/>
    </location>
</feature>
<feature type="chain" id="PRO_5040464153" evidence="1">
    <location>
        <begin position="19"/>
        <end position="378"/>
    </location>
</feature>
<dbReference type="EMBL" id="ML994277">
    <property type="protein sequence ID" value="KAF2197107.1"/>
    <property type="molecule type" value="Genomic_DNA"/>
</dbReference>
<dbReference type="Pfam" id="PF00722">
    <property type="entry name" value="Glyco_hydro_16"/>
    <property type="match status" value="1"/>
</dbReference>
<dbReference type="GO" id="GO:0005975">
    <property type="term" value="P:carbohydrate metabolic process"/>
    <property type="evidence" value="ECO:0007669"/>
    <property type="project" value="InterPro"/>
</dbReference>
<dbReference type="Gene3D" id="2.60.120.200">
    <property type="match status" value="1"/>
</dbReference>
<evidence type="ECO:0000256" key="1">
    <source>
        <dbReference type="SAM" id="SignalP"/>
    </source>
</evidence>
<dbReference type="GO" id="GO:0004553">
    <property type="term" value="F:hydrolase activity, hydrolyzing O-glycosyl compounds"/>
    <property type="evidence" value="ECO:0007669"/>
    <property type="project" value="InterPro"/>
</dbReference>
<dbReference type="SUPFAM" id="SSF49899">
    <property type="entry name" value="Concanavalin A-like lectins/glucanases"/>
    <property type="match status" value="1"/>
</dbReference>
<dbReference type="PANTHER" id="PTHR38121:SF4">
    <property type="entry name" value="GH16 DOMAIN-CONTAINING PROTEIN-RELATED"/>
    <property type="match status" value="1"/>
</dbReference>
<accession>A0A9P4MNM0</accession>
<evidence type="ECO:0000313" key="4">
    <source>
        <dbReference type="Proteomes" id="UP000799536"/>
    </source>
</evidence>
<gene>
    <name evidence="3" type="ORF">GQ43DRAFT_425225</name>
</gene>
<name>A0A9P4MNM0_9PLEO</name>
<keyword evidence="4" id="KW-1185">Reference proteome</keyword>
<keyword evidence="1" id="KW-0732">Signal</keyword>
<dbReference type="CDD" id="cd00413">
    <property type="entry name" value="Glyco_hydrolase_16"/>
    <property type="match status" value="1"/>
</dbReference>
<protein>
    <submittedName>
        <fullName evidence="3">Concanavalin A-like lectin/glucanase</fullName>
    </submittedName>
</protein>
<dbReference type="Proteomes" id="UP000799536">
    <property type="component" value="Unassembled WGS sequence"/>
</dbReference>
<dbReference type="AlphaFoldDB" id="A0A9P4MNM0"/>
<proteinExistence type="predicted"/>
<reference evidence="3" key="1">
    <citation type="journal article" date="2020" name="Stud. Mycol.">
        <title>101 Dothideomycetes genomes: a test case for predicting lifestyles and emergence of pathogens.</title>
        <authorList>
            <person name="Haridas S."/>
            <person name="Albert R."/>
            <person name="Binder M."/>
            <person name="Bloem J."/>
            <person name="Labutti K."/>
            <person name="Salamov A."/>
            <person name="Andreopoulos B."/>
            <person name="Baker S."/>
            <person name="Barry K."/>
            <person name="Bills G."/>
            <person name="Bluhm B."/>
            <person name="Cannon C."/>
            <person name="Castanera R."/>
            <person name="Culley D."/>
            <person name="Daum C."/>
            <person name="Ezra D."/>
            <person name="Gonzalez J."/>
            <person name="Henrissat B."/>
            <person name="Kuo A."/>
            <person name="Liang C."/>
            <person name="Lipzen A."/>
            <person name="Lutzoni F."/>
            <person name="Magnuson J."/>
            <person name="Mondo S."/>
            <person name="Nolan M."/>
            <person name="Ohm R."/>
            <person name="Pangilinan J."/>
            <person name="Park H.-J."/>
            <person name="Ramirez L."/>
            <person name="Alfaro M."/>
            <person name="Sun H."/>
            <person name="Tritt A."/>
            <person name="Yoshinaga Y."/>
            <person name="Zwiers L.-H."/>
            <person name="Turgeon B."/>
            <person name="Goodwin S."/>
            <person name="Spatafora J."/>
            <person name="Crous P."/>
            <person name="Grigoriev I."/>
        </authorList>
    </citation>
    <scope>NUCLEOTIDE SEQUENCE</scope>
    <source>
        <strain evidence="3">ATCC 74209</strain>
    </source>
</reference>
<evidence type="ECO:0000259" key="2">
    <source>
        <dbReference type="PROSITE" id="PS51762"/>
    </source>
</evidence>
<dbReference type="PROSITE" id="PS51762">
    <property type="entry name" value="GH16_2"/>
    <property type="match status" value="1"/>
</dbReference>
<feature type="domain" description="GH16" evidence="2">
    <location>
        <begin position="56"/>
        <end position="314"/>
    </location>
</feature>
<comment type="caution">
    <text evidence="3">The sequence shown here is derived from an EMBL/GenBank/DDBJ whole genome shotgun (WGS) entry which is preliminary data.</text>
</comment>
<organism evidence="3 4">
    <name type="scientific">Delitschia confertaspora ATCC 74209</name>
    <dbReference type="NCBI Taxonomy" id="1513339"/>
    <lineage>
        <taxon>Eukaryota</taxon>
        <taxon>Fungi</taxon>
        <taxon>Dikarya</taxon>
        <taxon>Ascomycota</taxon>
        <taxon>Pezizomycotina</taxon>
        <taxon>Dothideomycetes</taxon>
        <taxon>Pleosporomycetidae</taxon>
        <taxon>Pleosporales</taxon>
        <taxon>Delitschiaceae</taxon>
        <taxon>Delitschia</taxon>
    </lineage>
</organism>
<dbReference type="PANTHER" id="PTHR38121">
    <property type="entry name" value="GH16 DOMAIN-CONTAINING PROTEIN"/>
    <property type="match status" value="1"/>
</dbReference>
<dbReference type="InterPro" id="IPR013320">
    <property type="entry name" value="ConA-like_dom_sf"/>
</dbReference>
<dbReference type="OrthoDB" id="4388755at2759"/>
<evidence type="ECO:0000313" key="3">
    <source>
        <dbReference type="EMBL" id="KAF2197107.1"/>
    </source>
</evidence>
<sequence>MLSLLPLATLLLLQTALAEEQNPSTLHDNSANCTCYVIDSGPSSSTPSYFLYHRFWDFRNIPLPSPKSYLSAPPLVTNFEEAASQAVPDPEVFDSQAWNTDWAIQNWSKDATEDFPVRMVNSPANVYISRSDESDSRENGTTYLTLRTSRQKSFQSAAEIESTQKNLQLSSLRIRIRVRGSAGAVAGFFTFADDANESDIEILTSDPSSTIRYTNQPSVNKKTGDAIPESSISASNLSDWREWHDHRIDWLEHESFWWLDGRMTASNTYSVPRRPSGLVLNMWGDGGEWSGDMGVGGSAELMVEWVEMVFNTSGPVEGGGLEKRKKRKGCEVVCKIDGVKEVGRPEVVSVNRSMAPKGSVPCVGLWVAGIVTLFLVGL</sequence>